<evidence type="ECO:0000313" key="1">
    <source>
        <dbReference type="EMBL" id="RGY16706.1"/>
    </source>
</evidence>
<organism evidence="1 2">
    <name type="scientific">Butyricimonas virosa</name>
    <dbReference type="NCBI Taxonomy" id="544645"/>
    <lineage>
        <taxon>Bacteria</taxon>
        <taxon>Pseudomonadati</taxon>
        <taxon>Bacteroidota</taxon>
        <taxon>Bacteroidia</taxon>
        <taxon>Bacteroidales</taxon>
        <taxon>Odoribacteraceae</taxon>
        <taxon>Butyricimonas</taxon>
    </lineage>
</organism>
<dbReference type="EMBL" id="QSCR01000018">
    <property type="protein sequence ID" value="RGY16706.1"/>
    <property type="molecule type" value="Genomic_DNA"/>
</dbReference>
<reference evidence="1 2" key="1">
    <citation type="submission" date="2018-08" db="EMBL/GenBank/DDBJ databases">
        <title>A genome reference for cultivated species of the human gut microbiota.</title>
        <authorList>
            <person name="Zou Y."/>
            <person name="Xue W."/>
            <person name="Luo G."/>
        </authorList>
    </citation>
    <scope>NUCLEOTIDE SEQUENCE [LARGE SCALE GENOMIC DNA]</scope>
    <source>
        <strain evidence="1 2">OF02-7</strain>
    </source>
</reference>
<dbReference type="Proteomes" id="UP000286063">
    <property type="component" value="Unassembled WGS sequence"/>
</dbReference>
<protein>
    <submittedName>
        <fullName evidence="1">Uncharacterized protein</fullName>
    </submittedName>
</protein>
<name>A0A413IMC2_9BACT</name>
<evidence type="ECO:0000313" key="2">
    <source>
        <dbReference type="Proteomes" id="UP000286063"/>
    </source>
</evidence>
<accession>A0A413IMC2</accession>
<gene>
    <name evidence="1" type="ORF">DXA50_11140</name>
</gene>
<dbReference type="AlphaFoldDB" id="A0A413IMC2"/>
<proteinExistence type="predicted"/>
<comment type="caution">
    <text evidence="1">The sequence shown here is derived from an EMBL/GenBank/DDBJ whole genome shotgun (WGS) entry which is preliminary data.</text>
</comment>
<sequence>MLPNGSEAQQLSFFKDEQGINMNHDYQYLPMFTMSCEKCGFMKHFNLCNLIGKDETMKL</sequence>